<sequence length="179" mass="20966">MWVKFDSLFERILMSSPTIENLLNPRRFKKEKSVLDLNDHPPMVSYENDQTLSENVIPKISANCSNGLKASVNMVEGILTLVQHQGHEEEHDERPQGMRKRGLRTSWTVHYVHGNFDLPTECVNYILVRDKYRQRLSRSSGRMFRSLVEVEKFIKYEMYPPKPRRLSKNSTKSTIITNL</sequence>
<comment type="caution">
    <text evidence="1">The sequence shown here is derived from an EMBL/GenBank/DDBJ whole genome shotgun (WGS) entry which is preliminary data.</text>
</comment>
<evidence type="ECO:0000313" key="1">
    <source>
        <dbReference type="EMBL" id="KAI3742222.1"/>
    </source>
</evidence>
<dbReference type="Proteomes" id="UP001056120">
    <property type="component" value="Linkage Group LG20"/>
</dbReference>
<reference evidence="1 2" key="2">
    <citation type="journal article" date="2022" name="Mol. Ecol. Resour.">
        <title>The genomes of chicory, endive, great burdock and yacon provide insights into Asteraceae paleo-polyploidization history and plant inulin production.</title>
        <authorList>
            <person name="Fan W."/>
            <person name="Wang S."/>
            <person name="Wang H."/>
            <person name="Wang A."/>
            <person name="Jiang F."/>
            <person name="Liu H."/>
            <person name="Zhao H."/>
            <person name="Xu D."/>
            <person name="Zhang Y."/>
        </authorList>
    </citation>
    <scope>NUCLEOTIDE SEQUENCE [LARGE SCALE GENOMIC DNA]</scope>
    <source>
        <strain evidence="2">cv. Yunnan</strain>
        <tissue evidence="1">Leaves</tissue>
    </source>
</reference>
<proteinExistence type="predicted"/>
<reference evidence="2" key="1">
    <citation type="journal article" date="2022" name="Mol. Ecol. Resour.">
        <title>The genomes of chicory, endive, great burdock and yacon provide insights into Asteraceae palaeo-polyploidization history and plant inulin production.</title>
        <authorList>
            <person name="Fan W."/>
            <person name="Wang S."/>
            <person name="Wang H."/>
            <person name="Wang A."/>
            <person name="Jiang F."/>
            <person name="Liu H."/>
            <person name="Zhao H."/>
            <person name="Xu D."/>
            <person name="Zhang Y."/>
        </authorList>
    </citation>
    <scope>NUCLEOTIDE SEQUENCE [LARGE SCALE GENOMIC DNA]</scope>
    <source>
        <strain evidence="2">cv. Yunnan</strain>
    </source>
</reference>
<keyword evidence="2" id="KW-1185">Reference proteome</keyword>
<dbReference type="EMBL" id="CM042037">
    <property type="protein sequence ID" value="KAI3742222.1"/>
    <property type="molecule type" value="Genomic_DNA"/>
</dbReference>
<gene>
    <name evidence="1" type="ORF">L1987_59902</name>
</gene>
<protein>
    <submittedName>
        <fullName evidence="1">Uncharacterized protein</fullName>
    </submittedName>
</protein>
<name>A0ACB9D6M0_9ASTR</name>
<organism evidence="1 2">
    <name type="scientific">Smallanthus sonchifolius</name>
    <dbReference type="NCBI Taxonomy" id="185202"/>
    <lineage>
        <taxon>Eukaryota</taxon>
        <taxon>Viridiplantae</taxon>
        <taxon>Streptophyta</taxon>
        <taxon>Embryophyta</taxon>
        <taxon>Tracheophyta</taxon>
        <taxon>Spermatophyta</taxon>
        <taxon>Magnoliopsida</taxon>
        <taxon>eudicotyledons</taxon>
        <taxon>Gunneridae</taxon>
        <taxon>Pentapetalae</taxon>
        <taxon>asterids</taxon>
        <taxon>campanulids</taxon>
        <taxon>Asterales</taxon>
        <taxon>Asteraceae</taxon>
        <taxon>Asteroideae</taxon>
        <taxon>Heliantheae alliance</taxon>
        <taxon>Millerieae</taxon>
        <taxon>Smallanthus</taxon>
    </lineage>
</organism>
<evidence type="ECO:0000313" key="2">
    <source>
        <dbReference type="Proteomes" id="UP001056120"/>
    </source>
</evidence>
<accession>A0ACB9D6M0</accession>